<dbReference type="RefSeq" id="WP_207845241.1">
    <property type="nucleotide sequence ID" value="NZ_JAFVMH010000002.1"/>
</dbReference>
<dbReference type="AlphaFoldDB" id="A0A939KMG4"/>
<name>A0A939KMG4_9PROT</name>
<dbReference type="Proteomes" id="UP000664073">
    <property type="component" value="Unassembled WGS sequence"/>
</dbReference>
<dbReference type="PIRSF" id="PIRSF029171">
    <property type="entry name" value="Esterase_LipA"/>
    <property type="match status" value="1"/>
</dbReference>
<gene>
    <name evidence="2" type="ORF">J2D77_05195</name>
</gene>
<dbReference type="EMBL" id="JAFVMH010000002">
    <property type="protein sequence ID" value="MBO1324550.1"/>
    <property type="molecule type" value="Genomic_DNA"/>
</dbReference>
<dbReference type="InterPro" id="IPR005152">
    <property type="entry name" value="Lipase_secreted"/>
</dbReference>
<dbReference type="InterPro" id="IPR029058">
    <property type="entry name" value="AB_hydrolase_fold"/>
</dbReference>
<accession>A0A939KMG4</accession>
<dbReference type="GO" id="GO:0004806">
    <property type="term" value="F:triacylglycerol lipase activity"/>
    <property type="evidence" value="ECO:0007669"/>
    <property type="project" value="InterPro"/>
</dbReference>
<protein>
    <submittedName>
        <fullName evidence="2">Alpha/beta hydrolase</fullName>
    </submittedName>
</protein>
<comment type="caution">
    <text evidence="2">The sequence shown here is derived from an EMBL/GenBank/DDBJ whole genome shotgun (WGS) entry which is preliminary data.</text>
</comment>
<dbReference type="PANTHER" id="PTHR34853">
    <property type="match status" value="1"/>
</dbReference>
<proteinExistence type="predicted"/>
<evidence type="ECO:0000313" key="2">
    <source>
        <dbReference type="EMBL" id="MBO1324550.1"/>
    </source>
</evidence>
<feature type="chain" id="PRO_5036852055" evidence="1">
    <location>
        <begin position="18"/>
        <end position="405"/>
    </location>
</feature>
<keyword evidence="1" id="KW-0732">Signal</keyword>
<organism evidence="2 3">
    <name type="scientific">Acetobacter garciniae</name>
    <dbReference type="NCBI Taxonomy" id="2817435"/>
    <lineage>
        <taxon>Bacteria</taxon>
        <taxon>Pseudomonadati</taxon>
        <taxon>Pseudomonadota</taxon>
        <taxon>Alphaproteobacteria</taxon>
        <taxon>Acetobacterales</taxon>
        <taxon>Acetobacteraceae</taxon>
        <taxon>Acetobacter</taxon>
    </lineage>
</organism>
<dbReference type="PANTHER" id="PTHR34853:SF1">
    <property type="entry name" value="LIPASE 5"/>
    <property type="match status" value="1"/>
</dbReference>
<evidence type="ECO:0000313" key="3">
    <source>
        <dbReference type="Proteomes" id="UP000664073"/>
    </source>
</evidence>
<dbReference type="PROSITE" id="PS51257">
    <property type="entry name" value="PROKAR_LIPOPROTEIN"/>
    <property type="match status" value="1"/>
</dbReference>
<keyword evidence="2" id="KW-0378">Hydrolase</keyword>
<dbReference type="GO" id="GO:0016042">
    <property type="term" value="P:lipid catabolic process"/>
    <property type="evidence" value="ECO:0007669"/>
    <property type="project" value="InterPro"/>
</dbReference>
<feature type="signal peptide" evidence="1">
    <location>
        <begin position="1"/>
        <end position="17"/>
    </location>
</feature>
<dbReference type="Gene3D" id="3.40.50.1820">
    <property type="entry name" value="alpha/beta hydrolase"/>
    <property type="match status" value="2"/>
</dbReference>
<dbReference type="SUPFAM" id="SSF53474">
    <property type="entry name" value="alpha/beta-Hydrolases"/>
    <property type="match status" value="1"/>
</dbReference>
<sequence>MKCLPPILSAVALLSLAACEDAPLPDQTGLDATSVPGTLIQSAPLDPAYSIPGAGKALSISYLSTNGVTGTGLVPVTGEVIYPAGPAPAGGWPVVAWAHGTVGIAQACAPSRNPPSSRNATYLGAWLKRGFAIVATDYQGLGGEGVHPYLNARAEAYSVLDSVRAAQKALPELDRKVLIVGQSQGAGAAFAAAAYAQTYAPTLDIRGTVATGIPYMTPQIAQALLADPGKPVGKGSGKGSVKDEPDPIVAYALLMGASEAGLNPAFSPTEAFTPKAMHAFGAASQMCLTGLLDVVKADGLTRANAFQPGLGHALAPVLQAMAYPTLKLNAPLFVGTGTADVDVAPQGQLLLVKDACQAGTTVQAHLYKGLDHSQTVLASLKDSEAFTTAVMANEPVTPSCAPTPQ</sequence>
<dbReference type="Pfam" id="PF03583">
    <property type="entry name" value="LIP"/>
    <property type="match status" value="1"/>
</dbReference>
<evidence type="ECO:0000256" key="1">
    <source>
        <dbReference type="SAM" id="SignalP"/>
    </source>
</evidence>
<reference evidence="2" key="1">
    <citation type="submission" date="2021-03" db="EMBL/GenBank/DDBJ databases">
        <title>The complete genome sequence of Acetobacter sp. TBRC 12339.</title>
        <authorList>
            <person name="Charoenyingcharoen P."/>
            <person name="Yukphan P."/>
        </authorList>
    </citation>
    <scope>NUCLEOTIDE SEQUENCE</scope>
    <source>
        <strain evidence="2">TBRC 12339</strain>
    </source>
</reference>
<keyword evidence="3" id="KW-1185">Reference proteome</keyword>